<feature type="region of interest" description="Disordered" evidence="1">
    <location>
        <begin position="99"/>
        <end position="125"/>
    </location>
</feature>
<evidence type="ECO:0000313" key="3">
    <source>
        <dbReference type="Proteomes" id="UP000789595"/>
    </source>
</evidence>
<feature type="compositionally biased region" description="Low complexity" evidence="1">
    <location>
        <begin position="379"/>
        <end position="414"/>
    </location>
</feature>
<feature type="region of interest" description="Disordered" evidence="1">
    <location>
        <begin position="379"/>
        <end position="432"/>
    </location>
</feature>
<evidence type="ECO:0000313" key="2">
    <source>
        <dbReference type="EMBL" id="CAH0368506.1"/>
    </source>
</evidence>
<dbReference type="OrthoDB" id="60284at2759"/>
<organism evidence="2 3">
    <name type="scientific">Pelagomonas calceolata</name>
    <dbReference type="NCBI Taxonomy" id="35677"/>
    <lineage>
        <taxon>Eukaryota</taxon>
        <taxon>Sar</taxon>
        <taxon>Stramenopiles</taxon>
        <taxon>Ochrophyta</taxon>
        <taxon>Pelagophyceae</taxon>
        <taxon>Pelagomonadales</taxon>
        <taxon>Pelagomonadaceae</taxon>
        <taxon>Pelagomonas</taxon>
    </lineage>
</organism>
<dbReference type="Proteomes" id="UP000789595">
    <property type="component" value="Unassembled WGS sequence"/>
</dbReference>
<dbReference type="AlphaFoldDB" id="A0A8J2SJ12"/>
<dbReference type="EMBL" id="CAKKNE010000002">
    <property type="protein sequence ID" value="CAH0368506.1"/>
    <property type="molecule type" value="Genomic_DNA"/>
</dbReference>
<name>A0A8J2SJ12_9STRA</name>
<sequence>MGLLDTTTALPTEPTWGAALRTIERERTMPAWERIGQKAPARDHIFTHYEKRGHFNALLQRDNDPKREQKFRDNRDAAFTAKQARCKQQQASFDIVSHRQTGGLRPVPASDQQKNGKPKPPDTNTKWNIITHVGREGCEPFTSSKDRLAAAHGELLPASWKRREYDIVSTKYNNNHTARHHRDRENAKHKAQKKFWETRDFDFIKIKYHDDDKESDFQQQRSHLNSIAGAGAMAKLPPAMQYCEGAAYNLVSHEIKDASKLEVSNAVTNSGVASKMGAAVDKHHKHVAEERYQRDKRRALQRFNKTSHLKEMMDGRHHDYDVVTGESFYGRNPKFRAPSRLQRAPTTWDRLAASGPVYSGTIAGKRGATSKAAGAAAASPAFSMRPQAGSASSRPASSVPVVARASPRVVDAPVAPAPSKPAVPRLKIPAQS</sequence>
<accession>A0A8J2SJ12</accession>
<evidence type="ECO:0000256" key="1">
    <source>
        <dbReference type="SAM" id="MobiDB-lite"/>
    </source>
</evidence>
<proteinExistence type="predicted"/>
<comment type="caution">
    <text evidence="2">The sequence shown here is derived from an EMBL/GenBank/DDBJ whole genome shotgun (WGS) entry which is preliminary data.</text>
</comment>
<reference evidence="2" key="1">
    <citation type="submission" date="2021-11" db="EMBL/GenBank/DDBJ databases">
        <authorList>
            <consortium name="Genoscope - CEA"/>
            <person name="William W."/>
        </authorList>
    </citation>
    <scope>NUCLEOTIDE SEQUENCE</scope>
</reference>
<protein>
    <submittedName>
        <fullName evidence="2">Uncharacterized protein</fullName>
    </submittedName>
</protein>
<keyword evidence="3" id="KW-1185">Reference proteome</keyword>
<gene>
    <name evidence="2" type="ORF">PECAL_2P15730</name>
</gene>